<dbReference type="GO" id="GO:0004857">
    <property type="term" value="F:enzyme inhibitor activity"/>
    <property type="evidence" value="ECO:0007669"/>
    <property type="project" value="InterPro"/>
</dbReference>
<dbReference type="EMBL" id="OX459126">
    <property type="protein sequence ID" value="CAI9118960.1"/>
    <property type="molecule type" value="Genomic_DNA"/>
</dbReference>
<comment type="pathway">
    <text evidence="2 16">Glycan metabolism; pectin degradation; 2-dehydro-3-deoxy-D-gluconate from pectin: step 1/5.</text>
</comment>
<dbReference type="GO" id="GO:0042545">
    <property type="term" value="P:cell wall modification"/>
    <property type="evidence" value="ECO:0007669"/>
    <property type="project" value="UniProtKB-UniRule"/>
</dbReference>
<dbReference type="FunFam" id="1.20.140.40:FF:000001">
    <property type="entry name" value="Pectinesterase"/>
    <property type="match status" value="1"/>
</dbReference>
<evidence type="ECO:0000256" key="9">
    <source>
        <dbReference type="ARBA" id="ARBA00023085"/>
    </source>
</evidence>
<dbReference type="AlphaFoldDB" id="A0AAV1EH39"/>
<dbReference type="Pfam" id="PF01095">
    <property type="entry name" value="Pectinesterase"/>
    <property type="match status" value="1"/>
</dbReference>
<keyword evidence="9 16" id="KW-0063">Aspartyl esterase</keyword>
<dbReference type="Gene3D" id="1.20.140.40">
    <property type="entry name" value="Invertase/pectin methylesterase inhibitor family protein"/>
    <property type="match status" value="1"/>
</dbReference>
<dbReference type="CDD" id="cd15798">
    <property type="entry name" value="PMEI-like_3"/>
    <property type="match status" value="1"/>
</dbReference>
<dbReference type="Pfam" id="PF04043">
    <property type="entry name" value="PMEI"/>
    <property type="match status" value="1"/>
</dbReference>
<evidence type="ECO:0000256" key="14">
    <source>
        <dbReference type="ARBA" id="ARBA00057335"/>
    </source>
</evidence>
<keyword evidence="10" id="KW-1015">Disulfide bond</keyword>
<gene>
    <name evidence="18" type="ORF">OLC1_LOCUS24723</name>
</gene>
<keyword evidence="12" id="KW-0961">Cell wall biogenesis/degradation</keyword>
<evidence type="ECO:0000256" key="13">
    <source>
        <dbReference type="ARBA" id="ARBA00047928"/>
    </source>
</evidence>
<dbReference type="Proteomes" id="UP001161247">
    <property type="component" value="Chromosome 9"/>
</dbReference>
<keyword evidence="11" id="KW-0325">Glycoprotein</keyword>
<feature type="active site" evidence="15">
    <location>
        <position position="392"/>
    </location>
</feature>
<dbReference type="Gene3D" id="2.160.20.10">
    <property type="entry name" value="Single-stranded right-handed beta-helix, Pectin lyase-like"/>
    <property type="match status" value="1"/>
</dbReference>
<evidence type="ECO:0000256" key="12">
    <source>
        <dbReference type="ARBA" id="ARBA00023316"/>
    </source>
</evidence>
<comment type="similarity">
    <text evidence="3">In the N-terminal section; belongs to the PMEI family.</text>
</comment>
<dbReference type="PANTHER" id="PTHR31707">
    <property type="entry name" value="PECTINESTERASE"/>
    <property type="match status" value="1"/>
</dbReference>
<dbReference type="InterPro" id="IPR011050">
    <property type="entry name" value="Pectin_lyase_fold/virulence"/>
</dbReference>
<feature type="domain" description="Pectinesterase inhibitor" evidence="17">
    <location>
        <begin position="46"/>
        <end position="196"/>
    </location>
</feature>
<evidence type="ECO:0000313" key="19">
    <source>
        <dbReference type="Proteomes" id="UP001161247"/>
    </source>
</evidence>
<evidence type="ECO:0000256" key="5">
    <source>
        <dbReference type="ARBA" id="ARBA00013229"/>
    </source>
</evidence>
<evidence type="ECO:0000256" key="7">
    <source>
        <dbReference type="ARBA" id="ARBA00022525"/>
    </source>
</evidence>
<proteinExistence type="inferred from homology"/>
<keyword evidence="8 16" id="KW-0378">Hydrolase</keyword>
<dbReference type="FunFam" id="2.160.20.10:FF:000001">
    <property type="entry name" value="Pectinesterase"/>
    <property type="match status" value="1"/>
</dbReference>
<comment type="function">
    <text evidence="14">Acts in the modification of cell walls via demethylesterification of cell wall pectin.</text>
</comment>
<evidence type="ECO:0000313" key="18">
    <source>
        <dbReference type="EMBL" id="CAI9118960.1"/>
    </source>
</evidence>
<name>A0AAV1EH39_OLDCO</name>
<evidence type="ECO:0000256" key="10">
    <source>
        <dbReference type="ARBA" id="ARBA00023157"/>
    </source>
</evidence>
<evidence type="ECO:0000256" key="6">
    <source>
        <dbReference type="ARBA" id="ARBA00022512"/>
    </source>
</evidence>
<dbReference type="InterPro" id="IPR012334">
    <property type="entry name" value="Pectin_lyas_fold"/>
</dbReference>
<keyword evidence="6" id="KW-0134">Cell wall</keyword>
<evidence type="ECO:0000256" key="4">
    <source>
        <dbReference type="ARBA" id="ARBA00007786"/>
    </source>
</evidence>
<comment type="subcellular location">
    <subcellularLocation>
        <location evidence="1">Secreted</location>
        <location evidence="1">Cell wall</location>
    </subcellularLocation>
</comment>
<evidence type="ECO:0000256" key="15">
    <source>
        <dbReference type="PROSITE-ProRule" id="PRU10040"/>
    </source>
</evidence>
<keyword evidence="7" id="KW-0964">Secreted</keyword>
<reference evidence="18" key="1">
    <citation type="submission" date="2023-03" db="EMBL/GenBank/DDBJ databases">
        <authorList>
            <person name="Julca I."/>
        </authorList>
    </citation>
    <scope>NUCLEOTIDE SEQUENCE</scope>
</reference>
<evidence type="ECO:0000256" key="3">
    <source>
        <dbReference type="ARBA" id="ARBA00006027"/>
    </source>
</evidence>
<evidence type="ECO:0000256" key="16">
    <source>
        <dbReference type="RuleBase" id="RU000589"/>
    </source>
</evidence>
<dbReference type="SUPFAM" id="SSF101148">
    <property type="entry name" value="Plant invertase/pectin methylesterase inhibitor"/>
    <property type="match status" value="1"/>
</dbReference>
<organism evidence="18 19">
    <name type="scientific">Oldenlandia corymbosa var. corymbosa</name>
    <dbReference type="NCBI Taxonomy" id="529605"/>
    <lineage>
        <taxon>Eukaryota</taxon>
        <taxon>Viridiplantae</taxon>
        <taxon>Streptophyta</taxon>
        <taxon>Embryophyta</taxon>
        <taxon>Tracheophyta</taxon>
        <taxon>Spermatophyta</taxon>
        <taxon>Magnoliopsida</taxon>
        <taxon>eudicotyledons</taxon>
        <taxon>Gunneridae</taxon>
        <taxon>Pentapetalae</taxon>
        <taxon>asterids</taxon>
        <taxon>lamiids</taxon>
        <taxon>Gentianales</taxon>
        <taxon>Rubiaceae</taxon>
        <taxon>Rubioideae</taxon>
        <taxon>Spermacoceae</taxon>
        <taxon>Hedyotis-Oldenlandia complex</taxon>
        <taxon>Oldenlandia</taxon>
    </lineage>
</organism>
<protein>
    <recommendedName>
        <fullName evidence="5 16">Pectinesterase</fullName>
        <ecNumber evidence="5 16">3.1.1.11</ecNumber>
    </recommendedName>
</protein>
<evidence type="ECO:0000256" key="1">
    <source>
        <dbReference type="ARBA" id="ARBA00004191"/>
    </source>
</evidence>
<dbReference type="EC" id="3.1.1.11" evidence="5 16"/>
<comment type="catalytic activity">
    <reaction evidence="13 16">
        <text>[(1-&gt;4)-alpha-D-galacturonosyl methyl ester](n) + n H2O = [(1-&gt;4)-alpha-D-galacturonosyl](n) + n methanol + n H(+)</text>
        <dbReference type="Rhea" id="RHEA:22380"/>
        <dbReference type="Rhea" id="RHEA-COMP:14570"/>
        <dbReference type="Rhea" id="RHEA-COMP:14573"/>
        <dbReference type="ChEBI" id="CHEBI:15377"/>
        <dbReference type="ChEBI" id="CHEBI:15378"/>
        <dbReference type="ChEBI" id="CHEBI:17790"/>
        <dbReference type="ChEBI" id="CHEBI:140522"/>
        <dbReference type="ChEBI" id="CHEBI:140523"/>
        <dbReference type="EC" id="3.1.1.11"/>
    </reaction>
</comment>
<dbReference type="SUPFAM" id="SSF51126">
    <property type="entry name" value="Pectin lyase-like"/>
    <property type="match status" value="1"/>
</dbReference>
<dbReference type="SMART" id="SM00856">
    <property type="entry name" value="PMEI"/>
    <property type="match status" value="1"/>
</dbReference>
<dbReference type="PROSITE" id="PS00503">
    <property type="entry name" value="PECTINESTERASE_2"/>
    <property type="match status" value="1"/>
</dbReference>
<evidence type="ECO:0000256" key="8">
    <source>
        <dbReference type="ARBA" id="ARBA00022801"/>
    </source>
</evidence>
<sequence length="557" mass="60775">MGDSGKKKAAVLGVSSILLVAAVVGAVTFGFGNHGSSANPSTTTHTSSKAAESLCAHTDYKETCQKSLDGANSDDPKELIKHAFNVTIANIGDVISKSSTIQDAAKDPRTSGALDICKDVLDRAISDFERSLEKFHDFDIKNFDKHLDDLKTWISAANTVHDTCLDAFENTTGDAGEKMKELLKTSRELSSNALAMVSDIGKIFSSLNIPGFNRRLMSDETYPEYIAASTRRLMEAGALKPNAVVAQDGSGQFKTIMEAVNTVPKKNTAPFVILIKAGVYKEYVELPKKVDNIYLIGEGPTKTKITGNKNYEIAKIGTFQTATLSVNGFGCVLKDLGIENSAGAEGHQAVALRVSGDRTAIFNCQLDGYQDTLYTHSYRQFYRDTVISGTIDFIFGDGQVVFQNCRMIVRKPLPNQDCMVTAQGRTENRGVGALVLQNCKIEADPQFLTLKPPRKAFLGRPWKEMSRTIIMQSDIDAFIAPEGFSPWNASDFGLHTSYYGEFQNRGPGSDTSKRVTWRGIQKITPEIANSFTVGPYIQGQTWLPQAGVPFEAGMMKV</sequence>
<dbReference type="InterPro" id="IPR006501">
    <property type="entry name" value="Pectinesterase_inhib_dom"/>
</dbReference>
<evidence type="ECO:0000259" key="17">
    <source>
        <dbReference type="SMART" id="SM00856"/>
    </source>
</evidence>
<dbReference type="NCBIfam" id="TIGR01614">
    <property type="entry name" value="PME_inhib"/>
    <property type="match status" value="1"/>
</dbReference>
<accession>A0AAV1EH39</accession>
<dbReference type="InterPro" id="IPR033131">
    <property type="entry name" value="Pectinesterase_Asp_AS"/>
</dbReference>
<dbReference type="GO" id="GO:0030599">
    <property type="term" value="F:pectinesterase activity"/>
    <property type="evidence" value="ECO:0007669"/>
    <property type="project" value="UniProtKB-UniRule"/>
</dbReference>
<evidence type="ECO:0000256" key="2">
    <source>
        <dbReference type="ARBA" id="ARBA00005184"/>
    </source>
</evidence>
<evidence type="ECO:0000256" key="11">
    <source>
        <dbReference type="ARBA" id="ARBA00023180"/>
    </source>
</evidence>
<keyword evidence="19" id="KW-1185">Reference proteome</keyword>
<dbReference type="InterPro" id="IPR035513">
    <property type="entry name" value="Invertase/methylesterase_inhib"/>
</dbReference>
<comment type="similarity">
    <text evidence="4">In the C-terminal section; belongs to the pectinesterase family.</text>
</comment>
<dbReference type="InterPro" id="IPR000070">
    <property type="entry name" value="Pectinesterase_cat"/>
</dbReference>
<dbReference type="GO" id="GO:0045490">
    <property type="term" value="P:pectin catabolic process"/>
    <property type="evidence" value="ECO:0007669"/>
    <property type="project" value="UniProtKB-UniRule"/>
</dbReference>